<dbReference type="Proteomes" id="UP001172386">
    <property type="component" value="Unassembled WGS sequence"/>
</dbReference>
<proteinExistence type="predicted"/>
<protein>
    <submittedName>
        <fullName evidence="1">Uncharacterized protein</fullName>
    </submittedName>
</protein>
<gene>
    <name evidence="1" type="ORF">H2198_007166</name>
</gene>
<accession>A0ACC3A0V0</accession>
<dbReference type="EMBL" id="JAPDRQ010000145">
    <property type="protein sequence ID" value="KAJ9653655.1"/>
    <property type="molecule type" value="Genomic_DNA"/>
</dbReference>
<comment type="caution">
    <text evidence="1">The sequence shown here is derived from an EMBL/GenBank/DDBJ whole genome shotgun (WGS) entry which is preliminary data.</text>
</comment>
<evidence type="ECO:0000313" key="2">
    <source>
        <dbReference type="Proteomes" id="UP001172386"/>
    </source>
</evidence>
<reference evidence="1" key="1">
    <citation type="submission" date="2022-10" db="EMBL/GenBank/DDBJ databases">
        <title>Culturing micro-colonial fungi from biological soil crusts in the Mojave desert and describing Neophaeococcomyces mojavensis, and introducing the new genera and species Taxawa tesnikishii.</title>
        <authorList>
            <person name="Kurbessoian T."/>
            <person name="Stajich J.E."/>
        </authorList>
    </citation>
    <scope>NUCLEOTIDE SEQUENCE</scope>
    <source>
        <strain evidence="1">JES_112</strain>
    </source>
</reference>
<keyword evidence="2" id="KW-1185">Reference proteome</keyword>
<sequence>MPTKHSGGDQFAHSQHVQQRSTKPTDTRSKERHRPKCAVPLKARKAGQLDSSECHTQNLLSEQPAQPPPPSFPKVLQVRVFTHVCLGFTILTCLQCPNSLLRIDFPAPERETKSLEESHVSQQNQLTFEPAEAERECGPLGKWLAQLPPTSEDFADPSTMYPPPAKRLRSMSPDQYGQRVSLVETSAIATLAKDKQYATYKHANYPAKLETKGSYMRPSKAGMADEDRALCQKLKSNWQPVPFDPLFDDDHFMDFLSNLQGRSEARVYIDLHPRIVPSVEGLSIAGRKELEGLIDGYNDIWVNSVPFHGPRPQPDHTIGFKWSNFSEKQRRKLKIATNTKSYYIAREEMYFPFFTSEIKCGKQGLDFADLPNAHSMTVALRGLVDVYRQVGRPADLHRKVLGFSISHNEKLAYIYAHYPEIDGDRTTYYRDLLEVVSFWSDAGRKRWFCYQFTLNVCQMFALPFLEQLKSTIDELPDPIELLQQLAPTVDEEMSIPNSEDETDTLNFTW</sequence>
<organism evidence="1 2">
    <name type="scientific">Neophaeococcomyces mojaviensis</name>
    <dbReference type="NCBI Taxonomy" id="3383035"/>
    <lineage>
        <taxon>Eukaryota</taxon>
        <taxon>Fungi</taxon>
        <taxon>Dikarya</taxon>
        <taxon>Ascomycota</taxon>
        <taxon>Pezizomycotina</taxon>
        <taxon>Eurotiomycetes</taxon>
        <taxon>Chaetothyriomycetidae</taxon>
        <taxon>Chaetothyriales</taxon>
        <taxon>Chaetothyriales incertae sedis</taxon>
        <taxon>Neophaeococcomyces</taxon>
    </lineage>
</organism>
<name>A0ACC3A0V0_9EURO</name>
<evidence type="ECO:0000313" key="1">
    <source>
        <dbReference type="EMBL" id="KAJ9653655.1"/>
    </source>
</evidence>